<organism evidence="1 2">
    <name type="scientific">Acorus gramineus</name>
    <name type="common">Dwarf sweet flag</name>
    <dbReference type="NCBI Taxonomy" id="55184"/>
    <lineage>
        <taxon>Eukaryota</taxon>
        <taxon>Viridiplantae</taxon>
        <taxon>Streptophyta</taxon>
        <taxon>Embryophyta</taxon>
        <taxon>Tracheophyta</taxon>
        <taxon>Spermatophyta</taxon>
        <taxon>Magnoliopsida</taxon>
        <taxon>Liliopsida</taxon>
        <taxon>Acoraceae</taxon>
        <taxon>Acorus</taxon>
    </lineage>
</organism>
<dbReference type="AlphaFoldDB" id="A0AAV9AFC6"/>
<reference evidence="1" key="1">
    <citation type="journal article" date="2023" name="Nat. Commun.">
        <title>Diploid and tetraploid genomes of Acorus and the evolution of monocots.</title>
        <authorList>
            <person name="Ma L."/>
            <person name="Liu K.W."/>
            <person name="Li Z."/>
            <person name="Hsiao Y.Y."/>
            <person name="Qi Y."/>
            <person name="Fu T."/>
            <person name="Tang G.D."/>
            <person name="Zhang D."/>
            <person name="Sun W.H."/>
            <person name="Liu D.K."/>
            <person name="Li Y."/>
            <person name="Chen G.Z."/>
            <person name="Liu X.D."/>
            <person name="Liao X.Y."/>
            <person name="Jiang Y.T."/>
            <person name="Yu X."/>
            <person name="Hao Y."/>
            <person name="Huang J."/>
            <person name="Zhao X.W."/>
            <person name="Ke S."/>
            <person name="Chen Y.Y."/>
            <person name="Wu W.L."/>
            <person name="Hsu J.L."/>
            <person name="Lin Y.F."/>
            <person name="Huang M.D."/>
            <person name="Li C.Y."/>
            <person name="Huang L."/>
            <person name="Wang Z.W."/>
            <person name="Zhao X."/>
            <person name="Zhong W.Y."/>
            <person name="Peng D.H."/>
            <person name="Ahmad S."/>
            <person name="Lan S."/>
            <person name="Zhang J.S."/>
            <person name="Tsai W.C."/>
            <person name="Van de Peer Y."/>
            <person name="Liu Z.J."/>
        </authorList>
    </citation>
    <scope>NUCLEOTIDE SEQUENCE</scope>
    <source>
        <strain evidence="1">SCP</strain>
    </source>
</reference>
<proteinExistence type="predicted"/>
<sequence length="73" mass="8506">MSNDAAINFIDIERAQTHPFEDWPSLRGFSEPLERKREEMEFPSLRNEECEKKVGDGVVITPQLASRWLSLKE</sequence>
<gene>
    <name evidence="1" type="ORF">QJS04_geneDACA009347</name>
</gene>
<name>A0AAV9AFC6_ACOGR</name>
<reference evidence="1" key="2">
    <citation type="submission" date="2023-06" db="EMBL/GenBank/DDBJ databases">
        <authorList>
            <person name="Ma L."/>
            <person name="Liu K.-W."/>
            <person name="Li Z."/>
            <person name="Hsiao Y.-Y."/>
            <person name="Qi Y."/>
            <person name="Fu T."/>
            <person name="Tang G."/>
            <person name="Zhang D."/>
            <person name="Sun W.-H."/>
            <person name="Liu D.-K."/>
            <person name="Li Y."/>
            <person name="Chen G.-Z."/>
            <person name="Liu X.-D."/>
            <person name="Liao X.-Y."/>
            <person name="Jiang Y.-T."/>
            <person name="Yu X."/>
            <person name="Hao Y."/>
            <person name="Huang J."/>
            <person name="Zhao X.-W."/>
            <person name="Ke S."/>
            <person name="Chen Y.-Y."/>
            <person name="Wu W.-L."/>
            <person name="Hsu J.-L."/>
            <person name="Lin Y.-F."/>
            <person name="Huang M.-D."/>
            <person name="Li C.-Y."/>
            <person name="Huang L."/>
            <person name="Wang Z.-W."/>
            <person name="Zhao X."/>
            <person name="Zhong W.-Y."/>
            <person name="Peng D.-H."/>
            <person name="Ahmad S."/>
            <person name="Lan S."/>
            <person name="Zhang J.-S."/>
            <person name="Tsai W.-C."/>
            <person name="Van De Peer Y."/>
            <person name="Liu Z.-J."/>
        </authorList>
    </citation>
    <scope>NUCLEOTIDE SEQUENCE</scope>
    <source>
        <strain evidence="1">SCP</strain>
        <tissue evidence="1">Leaves</tissue>
    </source>
</reference>
<protein>
    <submittedName>
        <fullName evidence="1">Uncharacterized protein</fullName>
    </submittedName>
</protein>
<dbReference type="EMBL" id="JAUJYN010000009">
    <property type="protein sequence ID" value="KAK1262884.1"/>
    <property type="molecule type" value="Genomic_DNA"/>
</dbReference>
<dbReference type="Proteomes" id="UP001179952">
    <property type="component" value="Unassembled WGS sequence"/>
</dbReference>
<evidence type="ECO:0000313" key="2">
    <source>
        <dbReference type="Proteomes" id="UP001179952"/>
    </source>
</evidence>
<comment type="caution">
    <text evidence="1">The sequence shown here is derived from an EMBL/GenBank/DDBJ whole genome shotgun (WGS) entry which is preliminary data.</text>
</comment>
<evidence type="ECO:0000313" key="1">
    <source>
        <dbReference type="EMBL" id="KAK1262884.1"/>
    </source>
</evidence>
<accession>A0AAV9AFC6</accession>
<keyword evidence="2" id="KW-1185">Reference proteome</keyword>